<feature type="compositionally biased region" description="Basic residues" evidence="1">
    <location>
        <begin position="229"/>
        <end position="239"/>
    </location>
</feature>
<feature type="compositionally biased region" description="Gly residues" evidence="1">
    <location>
        <begin position="196"/>
        <end position="209"/>
    </location>
</feature>
<protein>
    <submittedName>
        <fullName evidence="2">Tricarboxylate transport protein TctC</fullName>
    </submittedName>
</protein>
<feature type="region of interest" description="Disordered" evidence="1">
    <location>
        <begin position="38"/>
        <end position="326"/>
    </location>
</feature>
<dbReference type="AlphaFoldDB" id="A0A6J4J131"/>
<feature type="compositionally biased region" description="Basic and acidic residues" evidence="1">
    <location>
        <begin position="217"/>
        <end position="228"/>
    </location>
</feature>
<feature type="compositionally biased region" description="Basic and acidic residues" evidence="1">
    <location>
        <begin position="117"/>
        <end position="129"/>
    </location>
</feature>
<organism evidence="2">
    <name type="scientific">uncultured Acetobacteraceae bacterium</name>
    <dbReference type="NCBI Taxonomy" id="169975"/>
    <lineage>
        <taxon>Bacteria</taxon>
        <taxon>Pseudomonadati</taxon>
        <taxon>Pseudomonadota</taxon>
        <taxon>Alphaproteobacteria</taxon>
        <taxon>Acetobacterales</taxon>
        <taxon>Acetobacteraceae</taxon>
        <taxon>environmental samples</taxon>
    </lineage>
</organism>
<feature type="non-terminal residue" evidence="2">
    <location>
        <position position="1"/>
    </location>
</feature>
<evidence type="ECO:0000313" key="2">
    <source>
        <dbReference type="EMBL" id="CAA9266511.1"/>
    </source>
</evidence>
<feature type="compositionally biased region" description="Basic and acidic residues" evidence="1">
    <location>
        <begin position="148"/>
        <end position="157"/>
    </location>
</feature>
<gene>
    <name evidence="2" type="ORF">AVDCRST_MAG08-2928</name>
</gene>
<feature type="compositionally biased region" description="Basic residues" evidence="1">
    <location>
        <begin position="8"/>
        <end position="23"/>
    </location>
</feature>
<name>A0A6J4J131_9PROT</name>
<proteinExistence type="predicted"/>
<accession>A0A6J4J131</accession>
<feature type="region of interest" description="Disordered" evidence="1">
    <location>
        <begin position="1"/>
        <end position="23"/>
    </location>
</feature>
<sequence length="326" mass="34817">AAPSPPARRLHGHRGPRHRAFRSRCGRARAAALRFHLHVRPRRAGRRLGRARPRHRASGAGRRPRRQLPVRERGRRRRLRGLAALRGAAARAAGQPDGGGLRHGGRDAHQQDAGGHQGRDADRAADGGGERGGGARVLRHPRHQGLLRRAEGQPRRDQRGRRLGGRHGPHRARLDAEGARALGEGGVLRGLRGRRPGAGGDHGRAGQGGHLRPFGVRRADQGRPDARAGHHGGGAHRPRHPDAEGKRGGRGADQLARRVRPARPPPRRARGAGAADDRDARPAGLEGNVEHARLGRRLPRRAGAGRLPGARPDANGSGAEGDRAGV</sequence>
<reference evidence="2" key="1">
    <citation type="submission" date="2020-02" db="EMBL/GenBank/DDBJ databases">
        <authorList>
            <person name="Meier V. D."/>
        </authorList>
    </citation>
    <scope>NUCLEOTIDE SEQUENCE</scope>
    <source>
        <strain evidence="2">AVDCRST_MAG08</strain>
    </source>
</reference>
<feature type="compositionally biased region" description="Basic residues" evidence="1">
    <location>
        <begin position="257"/>
        <end position="270"/>
    </location>
</feature>
<feature type="compositionally biased region" description="Basic residues" evidence="1">
    <location>
        <begin position="137"/>
        <end position="146"/>
    </location>
</feature>
<feature type="compositionally biased region" description="Low complexity" evidence="1">
    <location>
        <begin position="81"/>
        <end position="95"/>
    </location>
</feature>
<feature type="compositionally biased region" description="Basic residues" evidence="1">
    <location>
        <begin position="38"/>
        <end position="80"/>
    </location>
</feature>
<feature type="compositionally biased region" description="Basic residues" evidence="1">
    <location>
        <begin position="158"/>
        <end position="171"/>
    </location>
</feature>
<dbReference type="EMBL" id="CADCTG010000218">
    <property type="protein sequence ID" value="CAA9266511.1"/>
    <property type="molecule type" value="Genomic_DNA"/>
</dbReference>
<feature type="compositionally biased region" description="Low complexity" evidence="1">
    <location>
        <begin position="301"/>
        <end position="312"/>
    </location>
</feature>
<feature type="non-terminal residue" evidence="2">
    <location>
        <position position="326"/>
    </location>
</feature>
<evidence type="ECO:0000256" key="1">
    <source>
        <dbReference type="SAM" id="MobiDB-lite"/>
    </source>
</evidence>